<proteinExistence type="predicted"/>
<keyword evidence="2" id="KW-0812">Transmembrane</keyword>
<dbReference type="RefSeq" id="WP_345195372.1">
    <property type="nucleotide sequence ID" value="NZ_BAABFL010000134.1"/>
</dbReference>
<feature type="transmembrane region" description="Helical" evidence="2">
    <location>
        <begin position="105"/>
        <end position="126"/>
    </location>
</feature>
<feature type="region of interest" description="Disordered" evidence="1">
    <location>
        <begin position="1"/>
        <end position="48"/>
    </location>
</feature>
<dbReference type="Proteomes" id="UP001500604">
    <property type="component" value="Unassembled WGS sequence"/>
</dbReference>
<evidence type="ECO:0000256" key="1">
    <source>
        <dbReference type="SAM" id="MobiDB-lite"/>
    </source>
</evidence>
<evidence type="ECO:0000313" key="3">
    <source>
        <dbReference type="EMBL" id="GAA4649508.1"/>
    </source>
</evidence>
<keyword evidence="4" id="KW-1185">Reference proteome</keyword>
<keyword evidence="2" id="KW-1133">Transmembrane helix</keyword>
<keyword evidence="2" id="KW-0472">Membrane</keyword>
<evidence type="ECO:0000313" key="4">
    <source>
        <dbReference type="Proteomes" id="UP001500604"/>
    </source>
</evidence>
<gene>
    <name evidence="3" type="ORF">GCM10023116_17820</name>
</gene>
<protein>
    <submittedName>
        <fullName evidence="3">Uncharacterized protein</fullName>
    </submittedName>
</protein>
<comment type="caution">
    <text evidence="3">The sequence shown here is derived from an EMBL/GenBank/DDBJ whole genome shotgun (WGS) entry which is preliminary data.</text>
</comment>
<feature type="transmembrane region" description="Helical" evidence="2">
    <location>
        <begin position="62"/>
        <end position="93"/>
    </location>
</feature>
<dbReference type="EMBL" id="BAABFL010000134">
    <property type="protein sequence ID" value="GAA4649508.1"/>
    <property type="molecule type" value="Genomic_DNA"/>
</dbReference>
<name>A0ABP8V250_9GAMM</name>
<sequence length="166" mass="17848">MERPQANPVYKSPPHVQGKDVNPERVHQVDRDGDPAGQGEALHPPRDPGKSLSDYLIKGIKVAAIIVVTPLTLAASVIVCSVIDGIQFGAFVFNGLDQHYSMHKVPAGILSFMGGLLIACNPINLIDGPWKGSQATFTMIKNVVQDHPVMHGVAETYMGANNDDRS</sequence>
<organism evidence="3 4">
    <name type="scientific">Kistimonas scapharcae</name>
    <dbReference type="NCBI Taxonomy" id="1036133"/>
    <lineage>
        <taxon>Bacteria</taxon>
        <taxon>Pseudomonadati</taxon>
        <taxon>Pseudomonadota</taxon>
        <taxon>Gammaproteobacteria</taxon>
        <taxon>Oceanospirillales</taxon>
        <taxon>Endozoicomonadaceae</taxon>
        <taxon>Kistimonas</taxon>
    </lineage>
</organism>
<reference evidence="4" key="1">
    <citation type="journal article" date="2019" name="Int. J. Syst. Evol. Microbiol.">
        <title>The Global Catalogue of Microorganisms (GCM) 10K type strain sequencing project: providing services to taxonomists for standard genome sequencing and annotation.</title>
        <authorList>
            <consortium name="The Broad Institute Genomics Platform"/>
            <consortium name="The Broad Institute Genome Sequencing Center for Infectious Disease"/>
            <person name="Wu L."/>
            <person name="Ma J."/>
        </authorList>
    </citation>
    <scope>NUCLEOTIDE SEQUENCE [LARGE SCALE GENOMIC DNA]</scope>
    <source>
        <strain evidence="4">JCM 17805</strain>
    </source>
</reference>
<accession>A0ABP8V250</accession>
<evidence type="ECO:0000256" key="2">
    <source>
        <dbReference type="SAM" id="Phobius"/>
    </source>
</evidence>
<feature type="compositionally biased region" description="Basic and acidic residues" evidence="1">
    <location>
        <begin position="17"/>
        <end position="34"/>
    </location>
</feature>